<protein>
    <submittedName>
        <fullName evidence="2">Uncharacterized protein</fullName>
    </submittedName>
</protein>
<dbReference type="GeneID" id="33327111"/>
<dbReference type="AlphaFoldDB" id="A0A2Z2MGS7"/>
<organism evidence="2 3">
    <name type="scientific">Thermococcus barossii</name>
    <dbReference type="NCBI Taxonomy" id="54077"/>
    <lineage>
        <taxon>Archaea</taxon>
        <taxon>Methanobacteriati</taxon>
        <taxon>Methanobacteriota</taxon>
        <taxon>Thermococci</taxon>
        <taxon>Thermococcales</taxon>
        <taxon>Thermococcaceae</taxon>
        <taxon>Thermococcus</taxon>
    </lineage>
</organism>
<accession>A0A2Z2MGS7</accession>
<dbReference type="RefSeq" id="WP_198362174.1">
    <property type="nucleotide sequence ID" value="NZ_CP015101.1"/>
</dbReference>
<evidence type="ECO:0000313" key="2">
    <source>
        <dbReference type="EMBL" id="ASJ05677.1"/>
    </source>
</evidence>
<dbReference type="Proteomes" id="UP000250272">
    <property type="component" value="Chromosome"/>
</dbReference>
<dbReference type="EMBL" id="CP015101">
    <property type="protein sequence ID" value="ASJ05677.1"/>
    <property type="molecule type" value="Genomic_DNA"/>
</dbReference>
<evidence type="ECO:0000256" key="1">
    <source>
        <dbReference type="SAM" id="Phobius"/>
    </source>
</evidence>
<evidence type="ECO:0000313" key="3">
    <source>
        <dbReference type="Proteomes" id="UP000250272"/>
    </source>
</evidence>
<feature type="transmembrane region" description="Helical" evidence="1">
    <location>
        <begin position="7"/>
        <end position="27"/>
    </location>
</feature>
<keyword evidence="1" id="KW-1133">Transmembrane helix</keyword>
<keyword evidence="1" id="KW-0472">Membrane</keyword>
<dbReference type="OrthoDB" id="86149at2157"/>
<keyword evidence="1" id="KW-0812">Transmembrane</keyword>
<dbReference type="KEGG" id="tbs:A3L01_09995"/>
<reference evidence="2 3" key="1">
    <citation type="submission" date="2016-04" db="EMBL/GenBank/DDBJ databases">
        <title>Complete genome sequence of Thermococcus barossii type strain SHCK-94.</title>
        <authorList>
            <person name="Oger P.M."/>
        </authorList>
    </citation>
    <scope>NUCLEOTIDE SEQUENCE [LARGE SCALE GENOMIC DNA]</scope>
    <source>
        <strain evidence="2 3">SHCK-94</strain>
    </source>
</reference>
<keyword evidence="3" id="KW-1185">Reference proteome</keyword>
<proteinExistence type="predicted"/>
<gene>
    <name evidence="2" type="ORF">A3L01_09995</name>
</gene>
<sequence>MVTNKRLVVVLLIGSVVVLLVMTHLGATTENLDDFTGVCVYSSDSFSLLSDGRTTVGVYASLQVGKVYRAVGRMHNTTYGTKLRNARIEPAEPDFPLSTVEGAYWPSSGFYLLTPERVRLATALPVEKGITVRVRGIWYRNMFYPLEYRLLNFPREPSDGMPWVVEGAVIYSGSRTVLWNGSEEIVLYLPYGTHLEAGQLVRVVGVVRFYSKLSLIVDSAEDVVVKGHARRVPVSEASIGDIATGNCTVVRAGSSLKLDCTELKLTNFRARAGDVIHFEAVRRKSSLYCLKCDVIKPREKLPNEICAFSEGAFARVNGAVSWVRVYRNGFGLANLTNSNCWILLKLRKSLNVSLSPNQTVTAYGFFTTYRDLPAFEIQSGGDVCSGNC</sequence>
<name>A0A2Z2MGS7_9EURY</name>